<dbReference type="AlphaFoldDB" id="A0A0C3KPC1"/>
<dbReference type="HOGENOM" id="CLU_2832219_0_0_1"/>
<gene>
    <name evidence="1" type="ORF">M404DRAFT_995078</name>
</gene>
<reference evidence="2" key="2">
    <citation type="submission" date="2015-01" db="EMBL/GenBank/DDBJ databases">
        <title>Evolutionary Origins and Diversification of the Mycorrhizal Mutualists.</title>
        <authorList>
            <consortium name="DOE Joint Genome Institute"/>
            <consortium name="Mycorrhizal Genomics Consortium"/>
            <person name="Kohler A."/>
            <person name="Kuo A."/>
            <person name="Nagy L.G."/>
            <person name="Floudas D."/>
            <person name="Copeland A."/>
            <person name="Barry K.W."/>
            <person name="Cichocki N."/>
            <person name="Veneault-Fourrey C."/>
            <person name="LaButti K."/>
            <person name="Lindquist E.A."/>
            <person name="Lipzen A."/>
            <person name="Lundell T."/>
            <person name="Morin E."/>
            <person name="Murat C."/>
            <person name="Riley R."/>
            <person name="Ohm R."/>
            <person name="Sun H."/>
            <person name="Tunlid A."/>
            <person name="Henrissat B."/>
            <person name="Grigoriev I.V."/>
            <person name="Hibbett D.S."/>
            <person name="Martin F."/>
        </authorList>
    </citation>
    <scope>NUCLEOTIDE SEQUENCE [LARGE SCALE GENOMIC DNA]</scope>
    <source>
        <strain evidence="2">Marx 270</strain>
    </source>
</reference>
<protein>
    <submittedName>
        <fullName evidence="1">Uncharacterized protein</fullName>
    </submittedName>
</protein>
<keyword evidence="2" id="KW-1185">Reference proteome</keyword>
<reference evidence="1 2" key="1">
    <citation type="submission" date="2014-04" db="EMBL/GenBank/DDBJ databases">
        <authorList>
            <consortium name="DOE Joint Genome Institute"/>
            <person name="Kuo A."/>
            <person name="Kohler A."/>
            <person name="Costa M.D."/>
            <person name="Nagy L.G."/>
            <person name="Floudas D."/>
            <person name="Copeland A."/>
            <person name="Barry K.W."/>
            <person name="Cichocki N."/>
            <person name="Veneault-Fourrey C."/>
            <person name="LaButti K."/>
            <person name="Lindquist E.A."/>
            <person name="Lipzen A."/>
            <person name="Lundell T."/>
            <person name="Morin E."/>
            <person name="Murat C."/>
            <person name="Sun H."/>
            <person name="Tunlid A."/>
            <person name="Henrissat B."/>
            <person name="Grigoriev I.V."/>
            <person name="Hibbett D.S."/>
            <person name="Martin F."/>
            <person name="Nordberg H.P."/>
            <person name="Cantor M.N."/>
            <person name="Hua S.X."/>
        </authorList>
    </citation>
    <scope>NUCLEOTIDE SEQUENCE [LARGE SCALE GENOMIC DNA]</scope>
    <source>
        <strain evidence="1 2">Marx 270</strain>
    </source>
</reference>
<accession>A0A0C3KPC1</accession>
<name>A0A0C3KPC1_PISTI</name>
<evidence type="ECO:0000313" key="2">
    <source>
        <dbReference type="Proteomes" id="UP000054217"/>
    </source>
</evidence>
<dbReference type="Proteomes" id="UP000054217">
    <property type="component" value="Unassembled WGS sequence"/>
</dbReference>
<evidence type="ECO:0000313" key="1">
    <source>
        <dbReference type="EMBL" id="KIO11427.1"/>
    </source>
</evidence>
<organism evidence="1 2">
    <name type="scientific">Pisolithus tinctorius Marx 270</name>
    <dbReference type="NCBI Taxonomy" id="870435"/>
    <lineage>
        <taxon>Eukaryota</taxon>
        <taxon>Fungi</taxon>
        <taxon>Dikarya</taxon>
        <taxon>Basidiomycota</taxon>
        <taxon>Agaricomycotina</taxon>
        <taxon>Agaricomycetes</taxon>
        <taxon>Agaricomycetidae</taxon>
        <taxon>Boletales</taxon>
        <taxon>Sclerodermatineae</taxon>
        <taxon>Pisolithaceae</taxon>
        <taxon>Pisolithus</taxon>
    </lineage>
</organism>
<sequence>MPEPSICYLLPTNSDNALFMLAFAQNRSVWNPHNQEYHETVFVCCFQQKRRTAACGALFEREPLPKAWKISSA</sequence>
<proteinExistence type="predicted"/>
<dbReference type="InParanoid" id="A0A0C3KPC1"/>
<dbReference type="EMBL" id="KN831950">
    <property type="protein sequence ID" value="KIO11427.1"/>
    <property type="molecule type" value="Genomic_DNA"/>
</dbReference>